<keyword evidence="2" id="KW-0677">Repeat</keyword>
<dbReference type="InterPro" id="IPR046848">
    <property type="entry name" value="E_motif"/>
</dbReference>
<dbReference type="InterPro" id="IPR011990">
    <property type="entry name" value="TPR-like_helical_dom_sf"/>
</dbReference>
<dbReference type="FunFam" id="1.25.40.10:FF:000351">
    <property type="entry name" value="Pentatricopeptide repeat-containing protein"/>
    <property type="match status" value="1"/>
</dbReference>
<reference evidence="5" key="1">
    <citation type="submission" date="2018-02" db="EMBL/GenBank/DDBJ databases">
        <authorList>
            <person name="Cohen D.B."/>
            <person name="Kent A.D."/>
        </authorList>
    </citation>
    <scope>NUCLEOTIDE SEQUENCE</scope>
</reference>
<feature type="repeat" description="PPR" evidence="3">
    <location>
        <begin position="88"/>
        <end position="122"/>
    </location>
</feature>
<evidence type="ECO:0000256" key="3">
    <source>
        <dbReference type="PROSITE-ProRule" id="PRU00708"/>
    </source>
</evidence>
<evidence type="ECO:0000256" key="1">
    <source>
        <dbReference type="ARBA" id="ARBA00006643"/>
    </source>
</evidence>
<dbReference type="Pfam" id="PF20431">
    <property type="entry name" value="E_motif"/>
    <property type="match status" value="1"/>
</dbReference>
<feature type="domain" description="DYW" evidence="4">
    <location>
        <begin position="536"/>
        <end position="627"/>
    </location>
</feature>
<sequence length="774" mass="87192">MMVTGYARNDRLGNALELFDEMPVKDIVSWNSMIKGCLDCGDLEMARTLFDKMPERNVVSWTTMVNGYLQFGRVEMAERLFQEMPAKDVAAWNSMIHGYCGSGRVEDAMKLFEEMPHRNVITWTSMIGGFDQNGKSNEALFLFGKMVGSGVESTSTTLVCVLTACANIFHLHLGVQIHGQIVKLAYHFDEFISASLVTFYSNCKQIDNACKVFHEIMHKNVVVWTALVTGYGSNCKHEDALKVFGDMIKIGVLPNQSSLTSALNSCCGLEALERGKEFHSVAIKFGLETDAFVGNSLIVMYTKCGNISDGIAVFKRISEKNIVSWNSVIVGCAQHGFGLWTLTLFSRMIRAKVDPDEITFTGLLSACSHSGMLQKGRSFFKNFSQDKSIEVKLEHYACMVGVLGRCGKLEEAEELINNMPIKANSMVWLALLSASRMHSNVDVAERAAKHIFYLEPHCSAAYVLLSNLYASANRWGDVSRIRGKMKHSGVVKQAGSSWVTLKGLRHEFLSGDRSHPLSEQIFKKLDWLGGKLKDFGYVPDQQFALHDVEVEQKEEMLSYHSERLAIGFGLISTVEGSTITVMKNLRVCGDCHSAIKLIAKIVEREIIVRDSSRFHHFRNGHCSCGDYCTKSEDQIKLLKARSMVLNKEQQEITWFEKEDNMETRLIELLAKTGGLQQAISEQLVHEDERMEEETEGFKEEQDNIFLWEKEIARERKEKLEALTPRMKGFNTDQHDGLDQLVTEFFMLVTDLLGNLPNKEDIMVWKEGGMGEYIG</sequence>
<comment type="similarity">
    <text evidence="1">Belongs to the PPR family. PCMP-H subfamily.</text>
</comment>
<dbReference type="Gene3D" id="1.25.40.10">
    <property type="entry name" value="Tetratricopeptide repeat domain"/>
    <property type="match status" value="4"/>
</dbReference>
<dbReference type="PANTHER" id="PTHR47926:SF533">
    <property type="entry name" value="DYW DOMAIN-CONTAINING PROTEIN"/>
    <property type="match status" value="1"/>
</dbReference>
<dbReference type="GO" id="GO:0048731">
    <property type="term" value="P:system development"/>
    <property type="evidence" value="ECO:0007669"/>
    <property type="project" value="UniProtKB-ARBA"/>
</dbReference>
<proteinExistence type="inferred from homology"/>
<dbReference type="PANTHER" id="PTHR47926">
    <property type="entry name" value="PENTATRICOPEPTIDE REPEAT-CONTAINING PROTEIN"/>
    <property type="match status" value="1"/>
</dbReference>
<dbReference type="AlphaFoldDB" id="A0A2N9EJL5"/>
<feature type="repeat" description="PPR" evidence="3">
    <location>
        <begin position="26"/>
        <end position="60"/>
    </location>
</feature>
<dbReference type="InterPro" id="IPR032867">
    <property type="entry name" value="DYW_dom"/>
</dbReference>
<dbReference type="FunFam" id="1.25.40.10:FF:000125">
    <property type="entry name" value="Pentatricopeptide repeat-containing protein"/>
    <property type="match status" value="1"/>
</dbReference>
<dbReference type="Pfam" id="PF13041">
    <property type="entry name" value="PPR_2"/>
    <property type="match status" value="2"/>
</dbReference>
<dbReference type="InterPro" id="IPR046960">
    <property type="entry name" value="PPR_At4g14850-like_plant"/>
</dbReference>
<evidence type="ECO:0000256" key="2">
    <source>
        <dbReference type="ARBA" id="ARBA00022737"/>
    </source>
</evidence>
<dbReference type="FunFam" id="1.25.40.10:FF:000366">
    <property type="entry name" value="Pentatricopeptide (PPR) repeat-containing protein"/>
    <property type="match status" value="1"/>
</dbReference>
<dbReference type="GO" id="GO:0003723">
    <property type="term" value="F:RNA binding"/>
    <property type="evidence" value="ECO:0007669"/>
    <property type="project" value="InterPro"/>
</dbReference>
<name>A0A2N9EJL5_FAGSY</name>
<dbReference type="GO" id="GO:0009451">
    <property type="term" value="P:RNA modification"/>
    <property type="evidence" value="ECO:0007669"/>
    <property type="project" value="InterPro"/>
</dbReference>
<dbReference type="EMBL" id="OIVN01000136">
    <property type="protein sequence ID" value="SPC74955.1"/>
    <property type="molecule type" value="Genomic_DNA"/>
</dbReference>
<dbReference type="Pfam" id="PF14432">
    <property type="entry name" value="DYW_deaminase"/>
    <property type="match status" value="1"/>
</dbReference>
<feature type="repeat" description="PPR" evidence="3">
    <location>
        <begin position="321"/>
        <end position="355"/>
    </location>
</feature>
<dbReference type="GO" id="GO:0008270">
    <property type="term" value="F:zinc ion binding"/>
    <property type="evidence" value="ECO:0007669"/>
    <property type="project" value="InterPro"/>
</dbReference>
<dbReference type="FunFam" id="1.25.40.10:FF:000031">
    <property type="entry name" value="Pentatricopeptide repeat-containing protein mitochondrial"/>
    <property type="match status" value="1"/>
</dbReference>
<dbReference type="InterPro" id="IPR002885">
    <property type="entry name" value="PPR_rpt"/>
</dbReference>
<evidence type="ECO:0000259" key="4">
    <source>
        <dbReference type="Pfam" id="PF14432"/>
    </source>
</evidence>
<dbReference type="InterPro" id="IPR046849">
    <property type="entry name" value="E2_motif"/>
</dbReference>
<feature type="repeat" description="PPR" evidence="3">
    <location>
        <begin position="220"/>
        <end position="254"/>
    </location>
</feature>
<dbReference type="NCBIfam" id="TIGR00756">
    <property type="entry name" value="PPR"/>
    <property type="match status" value="5"/>
</dbReference>
<evidence type="ECO:0000313" key="5">
    <source>
        <dbReference type="EMBL" id="SPC74955.1"/>
    </source>
</evidence>
<protein>
    <recommendedName>
        <fullName evidence="4">DYW domain-containing protein</fullName>
    </recommendedName>
</protein>
<gene>
    <name evidence="5" type="ORF">FSB_LOCUS2837</name>
</gene>
<dbReference type="PROSITE" id="PS51375">
    <property type="entry name" value="PPR"/>
    <property type="match status" value="4"/>
</dbReference>
<dbReference type="Pfam" id="PF01535">
    <property type="entry name" value="PPR"/>
    <property type="match status" value="7"/>
</dbReference>
<accession>A0A2N9EJL5</accession>
<organism evidence="5">
    <name type="scientific">Fagus sylvatica</name>
    <name type="common">Beechnut</name>
    <dbReference type="NCBI Taxonomy" id="28930"/>
    <lineage>
        <taxon>Eukaryota</taxon>
        <taxon>Viridiplantae</taxon>
        <taxon>Streptophyta</taxon>
        <taxon>Embryophyta</taxon>
        <taxon>Tracheophyta</taxon>
        <taxon>Spermatophyta</taxon>
        <taxon>Magnoliopsida</taxon>
        <taxon>eudicotyledons</taxon>
        <taxon>Gunneridae</taxon>
        <taxon>Pentapetalae</taxon>
        <taxon>rosids</taxon>
        <taxon>fabids</taxon>
        <taxon>Fagales</taxon>
        <taxon>Fagaceae</taxon>
        <taxon>Fagus</taxon>
    </lineage>
</organism>
<dbReference type="Pfam" id="PF20430">
    <property type="entry name" value="Eplus_motif"/>
    <property type="match status" value="1"/>
</dbReference>